<proteinExistence type="predicted"/>
<dbReference type="AlphaFoldDB" id="X0WVQ6"/>
<dbReference type="InterPro" id="IPR011460">
    <property type="entry name" value="Lcl_C"/>
</dbReference>
<gene>
    <name evidence="2" type="ORF">S01H1_46838</name>
</gene>
<protein>
    <recommendedName>
        <fullName evidence="1">Lcl C-terminal domain-containing protein</fullName>
    </recommendedName>
</protein>
<feature type="domain" description="Lcl C-terminal" evidence="1">
    <location>
        <begin position="65"/>
        <end position="234"/>
    </location>
</feature>
<feature type="non-terminal residue" evidence="2">
    <location>
        <position position="236"/>
    </location>
</feature>
<comment type="caution">
    <text evidence="2">The sequence shown here is derived from an EMBL/GenBank/DDBJ whole genome shotgun (WGS) entry which is preliminary data.</text>
</comment>
<reference evidence="2" key="1">
    <citation type="journal article" date="2014" name="Front. Microbiol.">
        <title>High frequency of phylogenetically diverse reductive dehalogenase-homologous genes in deep subseafloor sedimentary metagenomes.</title>
        <authorList>
            <person name="Kawai M."/>
            <person name="Futagami T."/>
            <person name="Toyoda A."/>
            <person name="Takaki Y."/>
            <person name="Nishi S."/>
            <person name="Hori S."/>
            <person name="Arai W."/>
            <person name="Tsubouchi T."/>
            <person name="Morono Y."/>
            <person name="Uchiyama I."/>
            <person name="Ito T."/>
            <person name="Fujiyama A."/>
            <person name="Inagaki F."/>
            <person name="Takami H."/>
        </authorList>
    </citation>
    <scope>NUCLEOTIDE SEQUENCE</scope>
    <source>
        <strain evidence="2">Expedition CK06-06</strain>
    </source>
</reference>
<name>X0WVQ6_9ZZZZ</name>
<dbReference type="EMBL" id="BARS01030008">
    <property type="protein sequence ID" value="GAG16846.1"/>
    <property type="molecule type" value="Genomic_DNA"/>
</dbReference>
<evidence type="ECO:0000313" key="2">
    <source>
        <dbReference type="EMBL" id="GAG16846.1"/>
    </source>
</evidence>
<sequence>MADKYMVLRPGLPNIWNGTYVIDFNSDGYWQKGISKSYTKISTGQYAGQTNIVVAGATDEHTNAVVQDERTGLVWSAGASSSVGPGADGLLYWDDHCDVIEHDGAGTTFTKGDLITQLNTGETGVARYMSNALNTLGIVNASIRPFSTAAANTITGVANGGPAVISPYHKSSKEDIWEYLLAANESSMAGHSDWRIPNFNELLSLADLSSVTGFAHASTLVFDRSTDFTWSASKQG</sequence>
<dbReference type="Pfam" id="PF07603">
    <property type="entry name" value="Lcl_C"/>
    <property type="match status" value="1"/>
</dbReference>
<evidence type="ECO:0000259" key="1">
    <source>
        <dbReference type="Pfam" id="PF07603"/>
    </source>
</evidence>
<accession>X0WVQ6</accession>
<organism evidence="2">
    <name type="scientific">marine sediment metagenome</name>
    <dbReference type="NCBI Taxonomy" id="412755"/>
    <lineage>
        <taxon>unclassified sequences</taxon>
        <taxon>metagenomes</taxon>
        <taxon>ecological metagenomes</taxon>
    </lineage>
</organism>